<keyword evidence="1" id="KW-0812">Transmembrane</keyword>
<evidence type="ECO:0000313" key="3">
    <source>
        <dbReference type="Proteomes" id="UP000019140"/>
    </source>
</evidence>
<comment type="caution">
    <text evidence="2">The sequence shown here is derived from an EMBL/GenBank/DDBJ whole genome shotgun (WGS) entry which is preliminary data.</text>
</comment>
<name>W4LWK6_9BACT</name>
<protein>
    <submittedName>
        <fullName evidence="2">Uncharacterized protein</fullName>
    </submittedName>
</protein>
<sequence>MKWQTIKLVLISAVGGAIVWWIVLGMALGWVPAGSAERQAQDRAQVTFRDALTPICVAQFHADADKEVKHQRLKDTSNWKRSDFIKQQGWATMPGSEHPETRIAEECARRILATKSL</sequence>
<evidence type="ECO:0000313" key="2">
    <source>
        <dbReference type="EMBL" id="ETX01757.1"/>
    </source>
</evidence>
<accession>W4LWK6</accession>
<dbReference type="Proteomes" id="UP000019140">
    <property type="component" value="Unassembled WGS sequence"/>
</dbReference>
<keyword evidence="3" id="KW-1185">Reference proteome</keyword>
<dbReference type="PATRIC" id="fig|1429439.4.peg.6202"/>
<feature type="transmembrane region" description="Helical" evidence="1">
    <location>
        <begin position="6"/>
        <end position="31"/>
    </location>
</feature>
<evidence type="ECO:0000256" key="1">
    <source>
        <dbReference type="SAM" id="Phobius"/>
    </source>
</evidence>
<dbReference type="EMBL" id="AZHX01001591">
    <property type="protein sequence ID" value="ETX01757.1"/>
    <property type="molecule type" value="Genomic_DNA"/>
</dbReference>
<reference evidence="2 3" key="1">
    <citation type="journal article" date="2014" name="Nature">
        <title>An environmental bacterial taxon with a large and distinct metabolic repertoire.</title>
        <authorList>
            <person name="Wilson M.C."/>
            <person name="Mori T."/>
            <person name="Ruckert C."/>
            <person name="Uria A.R."/>
            <person name="Helf M.J."/>
            <person name="Takada K."/>
            <person name="Gernert C."/>
            <person name="Steffens U.A."/>
            <person name="Heycke N."/>
            <person name="Schmitt S."/>
            <person name="Rinke C."/>
            <person name="Helfrich E.J."/>
            <person name="Brachmann A.O."/>
            <person name="Gurgui C."/>
            <person name="Wakimoto T."/>
            <person name="Kracht M."/>
            <person name="Crusemann M."/>
            <person name="Hentschel U."/>
            <person name="Abe I."/>
            <person name="Matsunaga S."/>
            <person name="Kalinowski J."/>
            <person name="Takeyama H."/>
            <person name="Piel J."/>
        </authorList>
    </citation>
    <scope>NUCLEOTIDE SEQUENCE [LARGE SCALE GENOMIC DNA]</scope>
    <source>
        <strain evidence="3">TSY2</strain>
    </source>
</reference>
<keyword evidence="1" id="KW-1133">Transmembrane helix</keyword>
<proteinExistence type="predicted"/>
<dbReference type="AlphaFoldDB" id="W4LWK6"/>
<dbReference type="HOGENOM" id="CLU_145233_0_0_7"/>
<gene>
    <name evidence="2" type="ORF">ETSY2_36720</name>
</gene>
<keyword evidence="1" id="KW-0472">Membrane</keyword>
<organism evidence="2 3">
    <name type="scientific">Candidatus Entotheonella gemina</name>
    <dbReference type="NCBI Taxonomy" id="1429439"/>
    <lineage>
        <taxon>Bacteria</taxon>
        <taxon>Pseudomonadati</taxon>
        <taxon>Nitrospinota/Tectimicrobiota group</taxon>
        <taxon>Candidatus Tectimicrobiota</taxon>
        <taxon>Candidatus Entotheonellia</taxon>
        <taxon>Candidatus Entotheonellales</taxon>
        <taxon>Candidatus Entotheonellaceae</taxon>
        <taxon>Candidatus Entotheonella</taxon>
    </lineage>
</organism>